<protein>
    <submittedName>
        <fullName evidence="2">Uncharacterized protein</fullName>
    </submittedName>
</protein>
<dbReference type="AlphaFoldDB" id="A0A7J7NTD5"/>
<keyword evidence="3" id="KW-1185">Reference proteome</keyword>
<dbReference type="Proteomes" id="UP000541444">
    <property type="component" value="Unassembled WGS sequence"/>
</dbReference>
<proteinExistence type="predicted"/>
<feature type="non-terminal residue" evidence="2">
    <location>
        <position position="1"/>
    </location>
</feature>
<name>A0A7J7NTD5_9MAGN</name>
<dbReference type="EMBL" id="JACGCM010000598">
    <property type="protein sequence ID" value="KAF6170244.1"/>
    <property type="molecule type" value="Genomic_DNA"/>
</dbReference>
<evidence type="ECO:0000313" key="3">
    <source>
        <dbReference type="Proteomes" id="UP000541444"/>
    </source>
</evidence>
<comment type="caution">
    <text evidence="2">The sequence shown here is derived from an EMBL/GenBank/DDBJ whole genome shotgun (WGS) entry which is preliminary data.</text>
</comment>
<feature type="compositionally biased region" description="Pro residues" evidence="1">
    <location>
        <begin position="181"/>
        <end position="190"/>
    </location>
</feature>
<reference evidence="2 3" key="1">
    <citation type="journal article" date="2020" name="IScience">
        <title>Genome Sequencing of the Endangered Kingdonia uniflora (Circaeasteraceae, Ranunculales) Reveals Potential Mechanisms of Evolutionary Specialization.</title>
        <authorList>
            <person name="Sun Y."/>
            <person name="Deng T."/>
            <person name="Zhang A."/>
            <person name="Moore M.J."/>
            <person name="Landis J.B."/>
            <person name="Lin N."/>
            <person name="Zhang H."/>
            <person name="Zhang X."/>
            <person name="Huang J."/>
            <person name="Zhang X."/>
            <person name="Sun H."/>
            <person name="Wang H."/>
        </authorList>
    </citation>
    <scope>NUCLEOTIDE SEQUENCE [LARGE SCALE GENOMIC DNA]</scope>
    <source>
        <strain evidence="2">TB1705</strain>
        <tissue evidence="2">Leaf</tissue>
    </source>
</reference>
<accession>A0A7J7NTD5</accession>
<organism evidence="2 3">
    <name type="scientific">Kingdonia uniflora</name>
    <dbReference type="NCBI Taxonomy" id="39325"/>
    <lineage>
        <taxon>Eukaryota</taxon>
        <taxon>Viridiplantae</taxon>
        <taxon>Streptophyta</taxon>
        <taxon>Embryophyta</taxon>
        <taxon>Tracheophyta</taxon>
        <taxon>Spermatophyta</taxon>
        <taxon>Magnoliopsida</taxon>
        <taxon>Ranunculales</taxon>
        <taxon>Circaeasteraceae</taxon>
        <taxon>Kingdonia</taxon>
    </lineage>
</organism>
<evidence type="ECO:0000313" key="2">
    <source>
        <dbReference type="EMBL" id="KAF6170244.1"/>
    </source>
</evidence>
<feature type="region of interest" description="Disordered" evidence="1">
    <location>
        <begin position="171"/>
        <end position="190"/>
    </location>
</feature>
<gene>
    <name evidence="2" type="ORF">GIB67_011188</name>
</gene>
<sequence>VENPSCSRLFDSNFKSLVHKWRILHAQGYLIQSSSLFDSKAGECHNNQLRNERDERRQELEGERQRHLDDYEWRHHALDELCHIVRELQQGHTQDVPQRSRLPVTSYISARARPGPYPKIEVPPVNLYTEGTPTVVPTNLIHLDVPVTEDSSNSTLRTSRYPTRHLARECLSEGSAEHAPFPRPPNPQPQ</sequence>
<evidence type="ECO:0000256" key="1">
    <source>
        <dbReference type="SAM" id="MobiDB-lite"/>
    </source>
</evidence>